<evidence type="ECO:0000313" key="1">
    <source>
        <dbReference type="Proteomes" id="UP000887560"/>
    </source>
</evidence>
<proteinExistence type="predicted"/>
<name>A0A915NBT4_9BILA</name>
<protein>
    <submittedName>
        <fullName evidence="2">Uncharacterized protein</fullName>
    </submittedName>
</protein>
<organism evidence="1 2">
    <name type="scientific">Meloidogyne floridensis</name>
    <dbReference type="NCBI Taxonomy" id="298350"/>
    <lineage>
        <taxon>Eukaryota</taxon>
        <taxon>Metazoa</taxon>
        <taxon>Ecdysozoa</taxon>
        <taxon>Nematoda</taxon>
        <taxon>Chromadorea</taxon>
        <taxon>Rhabditida</taxon>
        <taxon>Tylenchina</taxon>
        <taxon>Tylenchomorpha</taxon>
        <taxon>Tylenchoidea</taxon>
        <taxon>Meloidogynidae</taxon>
        <taxon>Meloidogyninae</taxon>
        <taxon>Meloidogyne</taxon>
    </lineage>
</organism>
<accession>A0A915NBT4</accession>
<dbReference type="Proteomes" id="UP000887560">
    <property type="component" value="Unplaced"/>
</dbReference>
<dbReference type="WBParaSite" id="scf7180000416689.g585">
    <property type="protein sequence ID" value="scf7180000416689.g585"/>
    <property type="gene ID" value="scf7180000416689.g585"/>
</dbReference>
<keyword evidence="1" id="KW-1185">Reference proteome</keyword>
<sequence>MKSNYENDEEFRKYTRSLAALSFIRPERVSDFYDILREASPPPTHKIFDYFRRTYIVRDNGAQPLFPVATWNHYQSVLENMLIIVLKEEERIAQDRIRTYELDPTLGLTMRSRRKQYMDNDRAIRTLVVNFDANANPTPEQVINHLRALQYRLASNGFDNWDN</sequence>
<reference evidence="2" key="1">
    <citation type="submission" date="2022-11" db="UniProtKB">
        <authorList>
            <consortium name="WormBaseParasite"/>
        </authorList>
    </citation>
    <scope>IDENTIFICATION</scope>
</reference>
<dbReference type="AlphaFoldDB" id="A0A915NBT4"/>
<evidence type="ECO:0000313" key="2">
    <source>
        <dbReference type="WBParaSite" id="scf7180000416689.g585"/>
    </source>
</evidence>